<protein>
    <submittedName>
        <fullName evidence="1">Uncharacterized protein</fullName>
    </submittedName>
</protein>
<dbReference type="AlphaFoldDB" id="A0A2M7W0L5"/>
<sequence>VFLTVTGSEPTPSVESCRSALLATCHQVYKKHQAAAVLVIKPREIDASSFSLDVPTSTGHFIHMVYYPPKVLKKVPAMMPQSDISISIHAVDDARYEKPVAAFLLSRGKPEVITHKRFPEGALGEREADTADVIAALIDINEMLKGS</sequence>
<dbReference type="EMBL" id="PFQB01000126">
    <property type="protein sequence ID" value="PJA12137.1"/>
    <property type="molecule type" value="Genomic_DNA"/>
</dbReference>
<feature type="non-terminal residue" evidence="1">
    <location>
        <position position="1"/>
    </location>
</feature>
<proteinExistence type="predicted"/>
<evidence type="ECO:0000313" key="1">
    <source>
        <dbReference type="EMBL" id="PJA12137.1"/>
    </source>
</evidence>
<evidence type="ECO:0000313" key="2">
    <source>
        <dbReference type="Proteomes" id="UP000228952"/>
    </source>
</evidence>
<gene>
    <name evidence="1" type="ORF">COX64_05020</name>
</gene>
<comment type="caution">
    <text evidence="1">The sequence shown here is derived from an EMBL/GenBank/DDBJ whole genome shotgun (WGS) entry which is preliminary data.</text>
</comment>
<accession>A0A2M7W0L5</accession>
<name>A0A2M7W0L5_9BACT</name>
<dbReference type="Proteomes" id="UP000228952">
    <property type="component" value="Unassembled WGS sequence"/>
</dbReference>
<reference evidence="2" key="1">
    <citation type="submission" date="2017-09" db="EMBL/GenBank/DDBJ databases">
        <title>Depth-based differentiation of microbial function through sediment-hosted aquifers and enrichment of novel symbionts in the deep terrestrial subsurface.</title>
        <authorList>
            <person name="Probst A.J."/>
            <person name="Ladd B."/>
            <person name="Jarett J.K."/>
            <person name="Geller-Mcgrath D.E."/>
            <person name="Sieber C.M.K."/>
            <person name="Emerson J.B."/>
            <person name="Anantharaman K."/>
            <person name="Thomas B.C."/>
            <person name="Malmstrom R."/>
            <person name="Stieglmeier M."/>
            <person name="Klingl A."/>
            <person name="Woyke T."/>
            <person name="Ryan C.M."/>
            <person name="Banfield J.F."/>
        </authorList>
    </citation>
    <scope>NUCLEOTIDE SEQUENCE [LARGE SCALE GENOMIC DNA]</scope>
</reference>
<organism evidence="1 2">
    <name type="scientific">Candidatus Dojkabacteria bacterium CG_4_10_14_0_2_um_filter_Dojkabacteria_WS6_41_15</name>
    <dbReference type="NCBI Taxonomy" id="2014249"/>
    <lineage>
        <taxon>Bacteria</taxon>
        <taxon>Candidatus Dojkabacteria</taxon>
    </lineage>
</organism>